<dbReference type="InterPro" id="IPR001107">
    <property type="entry name" value="Band_7"/>
</dbReference>
<evidence type="ECO:0000256" key="3">
    <source>
        <dbReference type="ARBA" id="ARBA00022792"/>
    </source>
</evidence>
<organism evidence="8 9">
    <name type="scientific">Schizopora paradoxa</name>
    <dbReference type="NCBI Taxonomy" id="27342"/>
    <lineage>
        <taxon>Eukaryota</taxon>
        <taxon>Fungi</taxon>
        <taxon>Dikarya</taxon>
        <taxon>Basidiomycota</taxon>
        <taxon>Agaricomycotina</taxon>
        <taxon>Agaricomycetes</taxon>
        <taxon>Hymenochaetales</taxon>
        <taxon>Schizoporaceae</taxon>
        <taxon>Schizopora</taxon>
    </lineage>
</organism>
<dbReference type="EMBL" id="KQ085922">
    <property type="protein sequence ID" value="KLO15986.1"/>
    <property type="molecule type" value="Genomic_DNA"/>
</dbReference>
<evidence type="ECO:0000313" key="9">
    <source>
        <dbReference type="Proteomes" id="UP000053477"/>
    </source>
</evidence>
<name>A0A0H2SG13_9AGAM</name>
<accession>A0A0H2SG13</accession>
<evidence type="ECO:0000256" key="4">
    <source>
        <dbReference type="ARBA" id="ARBA00023128"/>
    </source>
</evidence>
<keyword evidence="3 6" id="KW-0999">Mitochondrion inner membrane</keyword>
<keyword evidence="9" id="KW-1185">Reference proteome</keyword>
<dbReference type="Proteomes" id="UP000053477">
    <property type="component" value="Unassembled WGS sequence"/>
</dbReference>
<evidence type="ECO:0000313" key="8">
    <source>
        <dbReference type="EMBL" id="KLO15986.1"/>
    </source>
</evidence>
<dbReference type="InParanoid" id="A0A0H2SG13"/>
<sequence length="308" mass="33865">MSGQDILRRLVQQLQQQGARSSRGPNIPGGRAGGSAAALLVTFVVGGMALNASLFNVDGGHRAIKYTRLNGVSNEVYREGTHFLIPWFETPIVYDIRAKPRSIPSLTGTKDLQMVNITCRVLSRPDTKALPTIYRELGTDYDERVLPSIVNEVLKSVVAQFNASQLITQREHVSRLVRQNLTNRAANFNIVLDDVSITHVTFSPEFTHAVEAKQVAQQNALRAAFLVDQAIQEKQSIIVRAQGEAQSAILIGEAVRTNKGFLSLRRLEAARDIANLLASSGNKIMLDSQSLLLNVAKDDLQDLLKSKK</sequence>
<dbReference type="PANTHER" id="PTHR23222">
    <property type="entry name" value="PROHIBITIN"/>
    <property type="match status" value="1"/>
</dbReference>
<comment type="similarity">
    <text evidence="2 6">Belongs to the prohibitin family.</text>
</comment>
<evidence type="ECO:0000256" key="2">
    <source>
        <dbReference type="ARBA" id="ARBA00009658"/>
    </source>
</evidence>
<dbReference type="PRINTS" id="PR00679">
    <property type="entry name" value="PROHIBITIN"/>
</dbReference>
<dbReference type="Gene3D" id="3.30.479.30">
    <property type="entry name" value="Band 7 domain"/>
    <property type="match status" value="1"/>
</dbReference>
<dbReference type="PANTHER" id="PTHR23222:SF1">
    <property type="entry name" value="PROHIBITIN-2"/>
    <property type="match status" value="1"/>
</dbReference>
<dbReference type="InterPro" id="IPR000163">
    <property type="entry name" value="Prohibitin"/>
</dbReference>
<evidence type="ECO:0000256" key="1">
    <source>
        <dbReference type="ARBA" id="ARBA00004273"/>
    </source>
</evidence>
<comment type="subcellular location">
    <subcellularLocation>
        <location evidence="1 6">Mitochondrion inner membrane</location>
    </subcellularLocation>
</comment>
<dbReference type="CDD" id="cd03401">
    <property type="entry name" value="SPFH_prohibitin"/>
    <property type="match status" value="1"/>
</dbReference>
<keyword evidence="5" id="KW-0472">Membrane</keyword>
<dbReference type="Pfam" id="PF01145">
    <property type="entry name" value="Band_7"/>
    <property type="match status" value="1"/>
</dbReference>
<protein>
    <recommendedName>
        <fullName evidence="6">Prohibitin</fullName>
    </recommendedName>
</protein>
<gene>
    <name evidence="8" type="ORF">SCHPADRAFT_870395</name>
</gene>
<feature type="domain" description="Band 7" evidence="7">
    <location>
        <begin position="53"/>
        <end position="214"/>
    </location>
</feature>
<dbReference type="AlphaFoldDB" id="A0A0H2SG13"/>
<dbReference type="STRING" id="27342.A0A0H2SG13"/>
<evidence type="ECO:0000256" key="6">
    <source>
        <dbReference type="RuleBase" id="RU366048"/>
    </source>
</evidence>
<dbReference type="SUPFAM" id="SSF117892">
    <property type="entry name" value="Band 7/SPFH domain"/>
    <property type="match status" value="1"/>
</dbReference>
<proteinExistence type="inferred from homology"/>
<evidence type="ECO:0000259" key="7">
    <source>
        <dbReference type="SMART" id="SM00244"/>
    </source>
</evidence>
<dbReference type="OrthoDB" id="275637at2759"/>
<dbReference type="InterPro" id="IPR036013">
    <property type="entry name" value="Band_7/SPFH_dom_sf"/>
</dbReference>
<keyword evidence="4" id="KW-0496">Mitochondrion</keyword>
<dbReference type="GO" id="GO:0000423">
    <property type="term" value="P:mitophagy"/>
    <property type="evidence" value="ECO:0007669"/>
    <property type="project" value="UniProtKB-ARBA"/>
</dbReference>
<dbReference type="GO" id="GO:0005743">
    <property type="term" value="C:mitochondrial inner membrane"/>
    <property type="evidence" value="ECO:0007669"/>
    <property type="project" value="UniProtKB-SubCell"/>
</dbReference>
<dbReference type="FunFam" id="3.30.479.30:FF:000001">
    <property type="entry name" value="Prohibitin 2"/>
    <property type="match status" value="1"/>
</dbReference>
<reference evidence="8 9" key="1">
    <citation type="submission" date="2015-04" db="EMBL/GenBank/DDBJ databases">
        <title>Complete genome sequence of Schizopora paradoxa KUC8140, a cosmopolitan wood degrader in East Asia.</title>
        <authorList>
            <consortium name="DOE Joint Genome Institute"/>
            <person name="Min B."/>
            <person name="Park H."/>
            <person name="Jang Y."/>
            <person name="Kim J.-J."/>
            <person name="Kim K.H."/>
            <person name="Pangilinan J."/>
            <person name="Lipzen A."/>
            <person name="Riley R."/>
            <person name="Grigoriev I.V."/>
            <person name="Spatafora J.W."/>
            <person name="Choi I.-G."/>
        </authorList>
    </citation>
    <scope>NUCLEOTIDE SEQUENCE [LARGE SCALE GENOMIC DNA]</scope>
    <source>
        <strain evidence="8 9">KUC8140</strain>
    </source>
</reference>
<evidence type="ECO:0000256" key="5">
    <source>
        <dbReference type="ARBA" id="ARBA00023136"/>
    </source>
</evidence>
<dbReference type="GO" id="GO:0007005">
    <property type="term" value="P:mitochondrion organization"/>
    <property type="evidence" value="ECO:0007669"/>
    <property type="project" value="TreeGrafter"/>
</dbReference>
<dbReference type="SMART" id="SM00244">
    <property type="entry name" value="PHB"/>
    <property type="match status" value="1"/>
</dbReference>
<dbReference type="FunCoup" id="A0A0H2SG13">
    <property type="interactions" value="611"/>
</dbReference>